<evidence type="ECO:0000313" key="10">
    <source>
        <dbReference type="EMBL" id="SCZ81497.1"/>
    </source>
</evidence>
<feature type="transmembrane region" description="Helical" evidence="9">
    <location>
        <begin position="150"/>
        <end position="176"/>
    </location>
</feature>
<dbReference type="Gene3D" id="1.10.1760.20">
    <property type="match status" value="1"/>
</dbReference>
<evidence type="ECO:0000256" key="1">
    <source>
        <dbReference type="ARBA" id="ARBA00004651"/>
    </source>
</evidence>
<keyword evidence="6 9" id="KW-1133">Transmembrane helix</keyword>
<feature type="transmembrane region" description="Helical" evidence="9">
    <location>
        <begin position="121"/>
        <end position="144"/>
    </location>
</feature>
<evidence type="ECO:0000256" key="4">
    <source>
        <dbReference type="ARBA" id="ARBA00022475"/>
    </source>
</evidence>
<dbReference type="AlphaFoldDB" id="A0A1G5S5W1"/>
<keyword evidence="11" id="KW-1185">Reference proteome</keyword>
<evidence type="ECO:0000256" key="5">
    <source>
        <dbReference type="ARBA" id="ARBA00022692"/>
    </source>
</evidence>
<proteinExistence type="inferred from homology"/>
<sequence>MTTSNTINRSGLSLRDMMLVSMFTAILAVLAYVAVPLPFSPVPVTGQTFGVMLIGLLLGKRRGVMSMVLLLLLGAVGVPVFSGGRAGLTVLVGPTGGYLFGWILSIVVIDAVKSRIHGFKGAVAAGLVGGVFVTYLVGVPWLAASTGMSMSAAIAAGALPFLPGDLFKVVIAALTAERMPKQLMR</sequence>
<keyword evidence="3 8" id="KW-0813">Transport</keyword>
<dbReference type="GO" id="GO:0015225">
    <property type="term" value="F:biotin transmembrane transporter activity"/>
    <property type="evidence" value="ECO:0007669"/>
    <property type="project" value="UniProtKB-UniRule"/>
</dbReference>
<evidence type="ECO:0000256" key="7">
    <source>
        <dbReference type="ARBA" id="ARBA00023136"/>
    </source>
</evidence>
<feature type="transmembrane region" description="Helical" evidence="9">
    <location>
        <begin position="64"/>
        <end position="82"/>
    </location>
</feature>
<feature type="transmembrane region" description="Helical" evidence="9">
    <location>
        <begin position="88"/>
        <end position="109"/>
    </location>
</feature>
<dbReference type="InterPro" id="IPR003784">
    <property type="entry name" value="BioY"/>
</dbReference>
<dbReference type="STRING" id="1120920.SAMN03080599_02823"/>
<comment type="similarity">
    <text evidence="2 8">Belongs to the BioY family.</text>
</comment>
<keyword evidence="5 9" id="KW-0812">Transmembrane</keyword>
<feature type="transmembrane region" description="Helical" evidence="9">
    <location>
        <begin position="12"/>
        <end position="35"/>
    </location>
</feature>
<evidence type="ECO:0000256" key="3">
    <source>
        <dbReference type="ARBA" id="ARBA00022448"/>
    </source>
</evidence>
<evidence type="ECO:0000256" key="9">
    <source>
        <dbReference type="SAM" id="Phobius"/>
    </source>
</evidence>
<gene>
    <name evidence="10" type="ORF">SAMN03080599_02823</name>
</gene>
<protein>
    <recommendedName>
        <fullName evidence="8">Biotin transporter</fullName>
    </recommendedName>
</protein>
<keyword evidence="4 8" id="KW-1003">Cell membrane</keyword>
<dbReference type="GO" id="GO:0005886">
    <property type="term" value="C:plasma membrane"/>
    <property type="evidence" value="ECO:0007669"/>
    <property type="project" value="UniProtKB-SubCell"/>
</dbReference>
<evidence type="ECO:0000256" key="6">
    <source>
        <dbReference type="ARBA" id="ARBA00022989"/>
    </source>
</evidence>
<dbReference type="Proteomes" id="UP000199208">
    <property type="component" value="Unassembled WGS sequence"/>
</dbReference>
<reference evidence="10 11" key="1">
    <citation type="submission" date="2016-10" db="EMBL/GenBank/DDBJ databases">
        <authorList>
            <person name="de Groot N.N."/>
        </authorList>
    </citation>
    <scope>NUCLEOTIDE SEQUENCE [LARGE SCALE GENOMIC DNA]</scope>
    <source>
        <strain evidence="10 11">DSM 2784</strain>
    </source>
</reference>
<evidence type="ECO:0000256" key="8">
    <source>
        <dbReference type="PIRNR" id="PIRNR016661"/>
    </source>
</evidence>
<dbReference type="PANTHER" id="PTHR34295:SF4">
    <property type="entry name" value="BIOTIN TRANSPORTER BIOY-RELATED"/>
    <property type="match status" value="1"/>
</dbReference>
<dbReference type="Pfam" id="PF02632">
    <property type="entry name" value="BioY"/>
    <property type="match status" value="1"/>
</dbReference>
<dbReference type="PIRSF" id="PIRSF016661">
    <property type="entry name" value="BioY"/>
    <property type="match status" value="1"/>
</dbReference>
<dbReference type="OrthoDB" id="9803495at2"/>
<dbReference type="EMBL" id="FMWL01000019">
    <property type="protein sequence ID" value="SCZ81497.1"/>
    <property type="molecule type" value="Genomic_DNA"/>
</dbReference>
<dbReference type="PANTHER" id="PTHR34295">
    <property type="entry name" value="BIOTIN TRANSPORTER BIOY"/>
    <property type="match status" value="1"/>
</dbReference>
<evidence type="ECO:0000313" key="11">
    <source>
        <dbReference type="Proteomes" id="UP000199208"/>
    </source>
</evidence>
<organism evidence="10 11">
    <name type="scientific">Acidaminobacter hydrogenoformans DSM 2784</name>
    <dbReference type="NCBI Taxonomy" id="1120920"/>
    <lineage>
        <taxon>Bacteria</taxon>
        <taxon>Bacillati</taxon>
        <taxon>Bacillota</taxon>
        <taxon>Clostridia</taxon>
        <taxon>Peptostreptococcales</taxon>
        <taxon>Acidaminobacteraceae</taxon>
        <taxon>Acidaminobacter</taxon>
    </lineage>
</organism>
<dbReference type="RefSeq" id="WP_092592596.1">
    <property type="nucleotide sequence ID" value="NZ_FMWL01000019.1"/>
</dbReference>
<evidence type="ECO:0000256" key="2">
    <source>
        <dbReference type="ARBA" id="ARBA00010692"/>
    </source>
</evidence>
<accession>A0A1G5S5W1</accession>
<name>A0A1G5S5W1_9FIRM</name>
<keyword evidence="7 8" id="KW-0472">Membrane</keyword>
<comment type="subcellular location">
    <subcellularLocation>
        <location evidence="1 8">Cell membrane</location>
        <topology evidence="1 8">Multi-pass membrane protein</topology>
    </subcellularLocation>
</comment>
<feature type="transmembrane region" description="Helical" evidence="9">
    <location>
        <begin position="41"/>
        <end position="59"/>
    </location>
</feature>